<dbReference type="GO" id="GO:0043565">
    <property type="term" value="F:sequence-specific DNA binding"/>
    <property type="evidence" value="ECO:0007669"/>
    <property type="project" value="InterPro"/>
</dbReference>
<dbReference type="AlphaFoldDB" id="A0A6J2MK45"/>
<dbReference type="SMART" id="SM00415">
    <property type="entry name" value="HSF"/>
    <property type="match status" value="1"/>
</dbReference>
<evidence type="ECO:0000256" key="4">
    <source>
        <dbReference type="ARBA" id="ARBA00023125"/>
    </source>
</evidence>
<dbReference type="Pfam" id="PF00447">
    <property type="entry name" value="HSF_DNA-bind"/>
    <property type="match status" value="1"/>
</dbReference>
<keyword evidence="4" id="KW-0238">DNA-binding</keyword>
<dbReference type="InterPro" id="IPR036388">
    <property type="entry name" value="WH-like_DNA-bd_sf"/>
</dbReference>
<dbReference type="InterPro" id="IPR000232">
    <property type="entry name" value="HSF_DNA-bd"/>
</dbReference>
<organism evidence="10 11">
    <name type="scientific">Phyllostomus discolor</name>
    <name type="common">pale spear-nosed bat</name>
    <dbReference type="NCBI Taxonomy" id="89673"/>
    <lineage>
        <taxon>Eukaryota</taxon>
        <taxon>Metazoa</taxon>
        <taxon>Chordata</taxon>
        <taxon>Craniata</taxon>
        <taxon>Vertebrata</taxon>
        <taxon>Euteleostomi</taxon>
        <taxon>Mammalia</taxon>
        <taxon>Eutheria</taxon>
        <taxon>Laurasiatheria</taxon>
        <taxon>Chiroptera</taxon>
        <taxon>Yangochiroptera</taxon>
        <taxon>Phyllostomidae</taxon>
        <taxon>Phyllostominae</taxon>
        <taxon>Phyllostomus</taxon>
    </lineage>
</organism>
<dbReference type="GeneID" id="114504890"/>
<keyword evidence="10" id="KW-1185">Reference proteome</keyword>
<evidence type="ECO:0000256" key="1">
    <source>
        <dbReference type="ARBA" id="ARBA00004123"/>
    </source>
</evidence>
<sequence>MASSDSDEMDEATPATSDRRAPPITVRADASPEDPRRATEMEVDQAPSPDPNSQDNPKSKNAKEGISEVEGSNSLFRLPFPRKLWRIVEDDAFPSVRWSPKGDTVVIEVDLFQRQVLSLRGAEKIFESDSLKTFIRLMNLYGFCKIRSGTSICRPGPRRRMIYRNPNFQRNKPSLLKNIKKRYKWMTTAASPGSGAPPPKTRKRRSL</sequence>
<evidence type="ECO:0000256" key="2">
    <source>
        <dbReference type="ARBA" id="ARBA00006403"/>
    </source>
</evidence>
<dbReference type="GO" id="GO:0005634">
    <property type="term" value="C:nucleus"/>
    <property type="evidence" value="ECO:0007669"/>
    <property type="project" value="UniProtKB-SubCell"/>
</dbReference>
<dbReference type="SUPFAM" id="SSF46785">
    <property type="entry name" value="Winged helix' DNA-binding domain"/>
    <property type="match status" value="1"/>
</dbReference>
<evidence type="ECO:0000256" key="3">
    <source>
        <dbReference type="ARBA" id="ARBA00023015"/>
    </source>
</evidence>
<evidence type="ECO:0000256" key="8">
    <source>
        <dbReference type="SAM" id="MobiDB-lite"/>
    </source>
</evidence>
<evidence type="ECO:0000259" key="9">
    <source>
        <dbReference type="SMART" id="SM00415"/>
    </source>
</evidence>
<gene>
    <name evidence="11" type="primary">LOC114504890</name>
</gene>
<dbReference type="PANTHER" id="PTHR10015">
    <property type="entry name" value="HEAT SHOCK TRANSCRIPTION FACTOR"/>
    <property type="match status" value="1"/>
</dbReference>
<dbReference type="OrthoDB" id="6418155at2759"/>
<evidence type="ECO:0000256" key="5">
    <source>
        <dbReference type="ARBA" id="ARBA00023163"/>
    </source>
</evidence>
<comment type="similarity">
    <text evidence="2 7">Belongs to the HSF family.</text>
</comment>
<keyword evidence="6" id="KW-0539">Nucleus</keyword>
<evidence type="ECO:0000256" key="6">
    <source>
        <dbReference type="ARBA" id="ARBA00023242"/>
    </source>
</evidence>
<dbReference type="PANTHER" id="PTHR10015:SF140">
    <property type="entry name" value="HEAT SHOCK TRANSCRIPTION FACTOR, X-LINKED MEMBER 3-RELATED"/>
    <property type="match status" value="1"/>
</dbReference>
<name>A0A6J2MK45_9CHIR</name>
<feature type="region of interest" description="Disordered" evidence="8">
    <location>
        <begin position="187"/>
        <end position="207"/>
    </location>
</feature>
<keyword evidence="5" id="KW-0804">Transcription</keyword>
<feature type="compositionally biased region" description="Basic and acidic residues" evidence="8">
    <location>
        <begin position="57"/>
        <end position="66"/>
    </location>
</feature>
<reference evidence="11" key="1">
    <citation type="submission" date="2025-08" db="UniProtKB">
        <authorList>
            <consortium name="RefSeq"/>
        </authorList>
    </citation>
    <scope>IDENTIFICATION</scope>
    <source>
        <tissue evidence="11">Muscle</tissue>
    </source>
</reference>
<dbReference type="FunFam" id="1.10.10.10:FF:000349">
    <property type="entry name" value="Heat shock transcription factor, Y-linked"/>
    <property type="match status" value="1"/>
</dbReference>
<dbReference type="InParanoid" id="A0A6J2MK45"/>
<dbReference type="KEGG" id="pdic:114504890"/>
<comment type="subcellular location">
    <subcellularLocation>
        <location evidence="1">Nucleus</location>
    </subcellularLocation>
</comment>
<evidence type="ECO:0000256" key="7">
    <source>
        <dbReference type="RuleBase" id="RU004020"/>
    </source>
</evidence>
<feature type="domain" description="HSF-type DNA-binding" evidence="9">
    <location>
        <begin position="76"/>
        <end position="182"/>
    </location>
</feature>
<feature type="region of interest" description="Disordered" evidence="8">
    <location>
        <begin position="1"/>
        <end position="68"/>
    </location>
</feature>
<keyword evidence="3" id="KW-0805">Transcription regulation</keyword>
<dbReference type="InterPro" id="IPR036390">
    <property type="entry name" value="WH_DNA-bd_sf"/>
</dbReference>
<accession>A0A6J2MK45</accession>
<evidence type="ECO:0000313" key="10">
    <source>
        <dbReference type="Proteomes" id="UP000504628"/>
    </source>
</evidence>
<protein>
    <submittedName>
        <fullName evidence="11">Heat shock transcription factor, X-linked member 3-like</fullName>
    </submittedName>
</protein>
<dbReference type="RefSeq" id="XP_028378535.1">
    <property type="nucleotide sequence ID" value="XM_028522734.1"/>
</dbReference>
<dbReference type="Gene3D" id="1.10.10.10">
    <property type="entry name" value="Winged helix-like DNA-binding domain superfamily/Winged helix DNA-binding domain"/>
    <property type="match status" value="1"/>
</dbReference>
<feature type="compositionally biased region" description="Acidic residues" evidence="8">
    <location>
        <begin position="1"/>
        <end position="11"/>
    </location>
</feature>
<dbReference type="Proteomes" id="UP000504628">
    <property type="component" value="Chromosome X"/>
</dbReference>
<evidence type="ECO:0000313" key="11">
    <source>
        <dbReference type="RefSeq" id="XP_028378535.1"/>
    </source>
</evidence>
<dbReference type="GO" id="GO:0003700">
    <property type="term" value="F:DNA-binding transcription factor activity"/>
    <property type="evidence" value="ECO:0007669"/>
    <property type="project" value="InterPro"/>
</dbReference>
<proteinExistence type="inferred from homology"/>